<dbReference type="SMART" id="SM00858">
    <property type="entry name" value="SAF"/>
    <property type="match status" value="1"/>
</dbReference>
<reference evidence="2" key="1">
    <citation type="submission" date="2020-05" db="EMBL/GenBank/DDBJ databases">
        <authorList>
            <person name="Chiriac C."/>
            <person name="Salcher M."/>
            <person name="Ghai R."/>
            <person name="Kavagutti S V."/>
        </authorList>
    </citation>
    <scope>NUCLEOTIDE SEQUENCE</scope>
</reference>
<dbReference type="GO" id="GO:0047444">
    <property type="term" value="F:N-acylneuraminate-9-phosphate synthase activity"/>
    <property type="evidence" value="ECO:0007669"/>
    <property type="project" value="TreeGrafter"/>
</dbReference>
<dbReference type="Gene3D" id="3.90.1210.10">
    <property type="entry name" value="Antifreeze-like/N-acetylneuraminic acid synthase C-terminal domain"/>
    <property type="match status" value="1"/>
</dbReference>
<evidence type="ECO:0000259" key="1">
    <source>
        <dbReference type="PROSITE" id="PS50844"/>
    </source>
</evidence>
<dbReference type="PROSITE" id="PS50844">
    <property type="entry name" value="AFP_LIKE"/>
    <property type="match status" value="1"/>
</dbReference>
<dbReference type="InterPro" id="IPR013974">
    <property type="entry name" value="SAF"/>
</dbReference>
<sequence>MKVPSHRESPDLGSRYLNHFRIGDRLIGLGQPTYFIADIAANHDGDLSRALSLITLAAEAGADAAKFQHFRAEHIVSDFGFRNLGEQLDHQASWSKSVFEVYEDASLPWEWTSSLASHCKSLGIEFMSSPYDFEAVLHLDPYVNAYKIGSGDINWLEELEFIAALGKPVLIAAGASTADDVERAIAVLSAAGVPIVLMQCNTNYTGSIENLGFVNLRVLESFAASYPDVVLGLSDHTPGHVTTLGAVSLGARVIEKHFTDDTTRVGPDHGFSLDPVSWRAMVDDTRRLEAALGSGIKVIEANEQKTLIVQRRCVRAGRALAAGTVLTREDLAVLRPAPLDAVPAQLVADLIGRTLSRDLVLGEAVSWADLAPAT</sequence>
<dbReference type="SUPFAM" id="SSF51569">
    <property type="entry name" value="Aldolase"/>
    <property type="match status" value="1"/>
</dbReference>
<gene>
    <name evidence="2" type="ORF">UFOPK3204_00146</name>
</gene>
<dbReference type="Gene3D" id="3.20.20.70">
    <property type="entry name" value="Aldolase class I"/>
    <property type="match status" value="1"/>
</dbReference>
<dbReference type="InterPro" id="IPR057736">
    <property type="entry name" value="SAF_PseI/NeuA/NeuB"/>
</dbReference>
<name>A0A6J6ZJB7_9ZZZZ</name>
<dbReference type="InterPro" id="IPR013132">
    <property type="entry name" value="PseI/NeuA/B-like_N"/>
</dbReference>
<dbReference type="InterPro" id="IPR036732">
    <property type="entry name" value="AFP_Neu5c_C_sf"/>
</dbReference>
<protein>
    <submittedName>
        <fullName evidence="2">Unannotated protein</fullName>
    </submittedName>
</protein>
<dbReference type="CDD" id="cd11615">
    <property type="entry name" value="SAF_NeuB_like"/>
    <property type="match status" value="1"/>
</dbReference>
<dbReference type="Pfam" id="PF08666">
    <property type="entry name" value="SAF"/>
    <property type="match status" value="1"/>
</dbReference>
<feature type="domain" description="AFP-like" evidence="1">
    <location>
        <begin position="313"/>
        <end position="373"/>
    </location>
</feature>
<dbReference type="InterPro" id="IPR051690">
    <property type="entry name" value="PseI-like"/>
</dbReference>
<evidence type="ECO:0000313" key="2">
    <source>
        <dbReference type="EMBL" id="CAB4820814.1"/>
    </source>
</evidence>
<dbReference type="AlphaFoldDB" id="A0A6J6ZJB7"/>
<dbReference type="SUPFAM" id="SSF51269">
    <property type="entry name" value="AFP III-like domain"/>
    <property type="match status" value="1"/>
</dbReference>
<dbReference type="Pfam" id="PF03102">
    <property type="entry name" value="NeuB"/>
    <property type="match status" value="1"/>
</dbReference>
<dbReference type="InterPro" id="IPR006190">
    <property type="entry name" value="SAF_AFP_Neu5Ac"/>
</dbReference>
<dbReference type="PANTHER" id="PTHR42966:SF2">
    <property type="entry name" value="PSEUDAMINIC ACID SYNTHASE"/>
    <property type="match status" value="1"/>
</dbReference>
<dbReference type="EMBL" id="CAFABK010000003">
    <property type="protein sequence ID" value="CAB4820814.1"/>
    <property type="molecule type" value="Genomic_DNA"/>
</dbReference>
<accession>A0A6J6ZJB7</accession>
<organism evidence="2">
    <name type="scientific">freshwater metagenome</name>
    <dbReference type="NCBI Taxonomy" id="449393"/>
    <lineage>
        <taxon>unclassified sequences</taxon>
        <taxon>metagenomes</taxon>
        <taxon>ecological metagenomes</taxon>
    </lineage>
</organism>
<dbReference type="GO" id="GO:0016051">
    <property type="term" value="P:carbohydrate biosynthetic process"/>
    <property type="evidence" value="ECO:0007669"/>
    <property type="project" value="InterPro"/>
</dbReference>
<dbReference type="InterPro" id="IPR013785">
    <property type="entry name" value="Aldolase_TIM"/>
</dbReference>
<proteinExistence type="predicted"/>
<dbReference type="PANTHER" id="PTHR42966">
    <property type="entry name" value="N-ACETYLNEURAMINATE SYNTHASE"/>
    <property type="match status" value="1"/>
</dbReference>